<organism evidence="1 2">
    <name type="scientific">Strongylus vulgaris</name>
    <name type="common">Blood worm</name>
    <dbReference type="NCBI Taxonomy" id="40348"/>
    <lineage>
        <taxon>Eukaryota</taxon>
        <taxon>Metazoa</taxon>
        <taxon>Ecdysozoa</taxon>
        <taxon>Nematoda</taxon>
        <taxon>Chromadorea</taxon>
        <taxon>Rhabditida</taxon>
        <taxon>Rhabditina</taxon>
        <taxon>Rhabditomorpha</taxon>
        <taxon>Strongyloidea</taxon>
        <taxon>Strongylidae</taxon>
        <taxon>Strongylus</taxon>
    </lineage>
</organism>
<reference evidence="1 2" key="1">
    <citation type="submission" date="2018-11" db="EMBL/GenBank/DDBJ databases">
        <authorList>
            <consortium name="Pathogen Informatics"/>
        </authorList>
    </citation>
    <scope>NUCLEOTIDE SEQUENCE [LARGE SCALE GENOMIC DNA]</scope>
</reference>
<keyword evidence="2" id="KW-1185">Reference proteome</keyword>
<proteinExistence type="predicted"/>
<evidence type="ECO:0000313" key="2">
    <source>
        <dbReference type="Proteomes" id="UP000270094"/>
    </source>
</evidence>
<dbReference type="AlphaFoldDB" id="A0A3P7JPT6"/>
<gene>
    <name evidence="1" type="ORF">SVUK_LOCUS15692</name>
</gene>
<name>A0A3P7JPT6_STRVU</name>
<accession>A0A3P7JPT6</accession>
<evidence type="ECO:0000313" key="1">
    <source>
        <dbReference type="EMBL" id="VDM80694.1"/>
    </source>
</evidence>
<sequence>MSVRLRLEPVIVRFKTGYQWLRVVHALFKGAEKVEIARCSYRRLVAAEAKPTLVSIGTATEEVQKVETAAGETVQFCSIGTETQTPYTVEFGVDALRIDVHSVECQTSPATTAEVGVDVEPIMADAECQTSPATMAEVGVDAEPIMADAVLQTDEHARAHFGVNTDKEKLKEVETTEQSTATEVFEKAASVDRETMTTRIYYRNIPIQTDTPEEEEAQEVIVPDSCANTASSDAECQTETVIAPDSNVESIASDDITGDTAVIECARCRLREETFTRNVGVGACAISDKVCIECDKATPDEVDENDAPGFKPDKDDVRTKEFDLARVTAIKKLLTSEQKQPFVRGTAISRSARLERNKGDDLEYIAEKNK</sequence>
<dbReference type="Proteomes" id="UP000270094">
    <property type="component" value="Unassembled WGS sequence"/>
</dbReference>
<feature type="non-terminal residue" evidence="1">
    <location>
        <position position="370"/>
    </location>
</feature>
<dbReference type="OrthoDB" id="5406014at2759"/>
<protein>
    <submittedName>
        <fullName evidence="1">Uncharacterized protein</fullName>
    </submittedName>
</protein>
<dbReference type="EMBL" id="UYYB01109581">
    <property type="protein sequence ID" value="VDM80694.1"/>
    <property type="molecule type" value="Genomic_DNA"/>
</dbReference>